<protein>
    <submittedName>
        <fullName evidence="1">Uncharacterized protein</fullName>
    </submittedName>
</protein>
<accession>A0ABV8AC67</accession>
<comment type="caution">
    <text evidence="1">The sequence shown here is derived from an EMBL/GenBank/DDBJ whole genome shotgun (WGS) entry which is preliminary data.</text>
</comment>
<proteinExistence type="predicted"/>
<dbReference type="RefSeq" id="WP_380079660.1">
    <property type="nucleotide sequence ID" value="NZ_JBHRZF010000173.1"/>
</dbReference>
<keyword evidence="2" id="KW-1185">Reference proteome</keyword>
<reference evidence="2" key="1">
    <citation type="journal article" date="2019" name="Int. J. Syst. Evol. Microbiol.">
        <title>The Global Catalogue of Microorganisms (GCM) 10K type strain sequencing project: providing services to taxonomists for standard genome sequencing and annotation.</title>
        <authorList>
            <consortium name="The Broad Institute Genomics Platform"/>
            <consortium name="The Broad Institute Genome Sequencing Center for Infectious Disease"/>
            <person name="Wu L."/>
            <person name="Ma J."/>
        </authorList>
    </citation>
    <scope>NUCLEOTIDE SEQUENCE [LARGE SCALE GENOMIC DNA]</scope>
    <source>
        <strain evidence="2">CCTCC AB 2013263</strain>
    </source>
</reference>
<evidence type="ECO:0000313" key="2">
    <source>
        <dbReference type="Proteomes" id="UP001595748"/>
    </source>
</evidence>
<name>A0ABV8AC67_9DEIO</name>
<evidence type="ECO:0000313" key="1">
    <source>
        <dbReference type="EMBL" id="MFC3862107.1"/>
    </source>
</evidence>
<sequence length="171" mass="18518">MTSVPTPFTAELAPVLEVQTRAQLLAAEAVLAHLSGRAPLRIERVTRQGVQYMLAPDPQAMQSNRGLLEDVVMTALAQQEAATLLNVPTVQTDSGRDAAALLRAGLTEPDEQAVSAEYLRVLRARTRAALRRSWAEIQVVAAGLLEHGELDAEALRYRVQCAQGIRGTLLN</sequence>
<dbReference type="Proteomes" id="UP001595748">
    <property type="component" value="Unassembled WGS sequence"/>
</dbReference>
<dbReference type="EMBL" id="JBHRZF010000173">
    <property type="protein sequence ID" value="MFC3862107.1"/>
    <property type="molecule type" value="Genomic_DNA"/>
</dbReference>
<gene>
    <name evidence="1" type="ORF">ACFOPQ_15170</name>
</gene>
<organism evidence="1 2">
    <name type="scientific">Deinococcus antarcticus</name>
    <dbReference type="NCBI Taxonomy" id="1298767"/>
    <lineage>
        <taxon>Bacteria</taxon>
        <taxon>Thermotogati</taxon>
        <taxon>Deinococcota</taxon>
        <taxon>Deinococci</taxon>
        <taxon>Deinococcales</taxon>
        <taxon>Deinococcaceae</taxon>
        <taxon>Deinococcus</taxon>
    </lineage>
</organism>